<dbReference type="GO" id="GO:0003962">
    <property type="term" value="F:cystathionine gamma-synthase activity"/>
    <property type="evidence" value="ECO:0007669"/>
    <property type="project" value="TreeGrafter"/>
</dbReference>
<feature type="region of interest" description="Disordered" evidence="10">
    <location>
        <begin position="12"/>
        <end position="42"/>
    </location>
</feature>
<dbReference type="VEuPathDB" id="CryptoDB:Vbra_13155"/>
<dbReference type="FunFam" id="3.90.1150.10:FF:000033">
    <property type="entry name" value="Cystathionine gamma-synthase"/>
    <property type="match status" value="1"/>
</dbReference>
<evidence type="ECO:0000256" key="4">
    <source>
        <dbReference type="ARBA" id="ARBA00012085"/>
    </source>
</evidence>
<dbReference type="STRING" id="1169540.A0A0G4ESC2"/>
<dbReference type="PhylomeDB" id="A0A0G4ESC2"/>
<dbReference type="OrthoDB" id="3512640at2759"/>
<dbReference type="GO" id="GO:0005737">
    <property type="term" value="C:cytoplasm"/>
    <property type="evidence" value="ECO:0007669"/>
    <property type="project" value="TreeGrafter"/>
</dbReference>
<dbReference type="InterPro" id="IPR015422">
    <property type="entry name" value="PyrdxlP-dep_Trfase_small"/>
</dbReference>
<evidence type="ECO:0000256" key="10">
    <source>
        <dbReference type="SAM" id="MobiDB-lite"/>
    </source>
</evidence>
<dbReference type="CDD" id="cd00614">
    <property type="entry name" value="CGS_like"/>
    <property type="match status" value="1"/>
</dbReference>
<evidence type="ECO:0000256" key="3">
    <source>
        <dbReference type="ARBA" id="ARBA00009077"/>
    </source>
</evidence>
<dbReference type="InParanoid" id="A0A0G4ESC2"/>
<evidence type="ECO:0000256" key="2">
    <source>
        <dbReference type="ARBA" id="ARBA00005038"/>
    </source>
</evidence>
<evidence type="ECO:0000256" key="9">
    <source>
        <dbReference type="RuleBase" id="RU362118"/>
    </source>
</evidence>
<dbReference type="Pfam" id="PF01053">
    <property type="entry name" value="Cys_Met_Meta_PP"/>
    <property type="match status" value="1"/>
</dbReference>
<dbReference type="EC" id="4.4.1.1" evidence="4"/>
<evidence type="ECO:0000313" key="12">
    <source>
        <dbReference type="Proteomes" id="UP000041254"/>
    </source>
</evidence>
<evidence type="ECO:0000256" key="7">
    <source>
        <dbReference type="ARBA" id="ARBA00029853"/>
    </source>
</evidence>
<sequence>MSTAGVLLNQPIVAPIRPSSPADTTTLTSTTSHGSDASPKVVDTSPHADHGFATRAIHAGQEPDSATGAVIPPIYMTSTYSQEWPAQLKAGYDYTRAGNPNFDRLETQIASIENARYATVFSAGLAAFTGLCASLRPGDRVVAIKSLYGGTYRLLTKVFQPMGIVLDLVAVGDWSTLAAKLPGAKLFLFETPTNPLLEVIDIQRVANMCRDAGVMSCCDNTFATPYLQSPLQWGIDVVIHSSTKYLGGHSDVVGGVLVTNDKAIKERSDFYRLAMGLNPSPFDCWLVSRSIKTLAARMDRHSATGQSLAEYLSKHPRVSRVHFPGLPSHPDHNVAVRQMPRGYSGMVSAEFNLSLEETKRLISSFKVITLAESLGGVESLVDHPASMTHASIPAEERRAMGLNDGLVRFSFGLEDAHDLMTDIEEALAKVLAARETSKDHTATDDKVC</sequence>
<dbReference type="Gene3D" id="3.40.640.10">
    <property type="entry name" value="Type I PLP-dependent aspartate aminotransferase-like (Major domain)"/>
    <property type="match status" value="1"/>
</dbReference>
<dbReference type="PIRSF" id="PIRSF001434">
    <property type="entry name" value="CGS"/>
    <property type="match status" value="1"/>
</dbReference>
<organism evidence="11 12">
    <name type="scientific">Vitrella brassicaformis (strain CCMP3155)</name>
    <dbReference type="NCBI Taxonomy" id="1169540"/>
    <lineage>
        <taxon>Eukaryota</taxon>
        <taxon>Sar</taxon>
        <taxon>Alveolata</taxon>
        <taxon>Colpodellida</taxon>
        <taxon>Vitrellaceae</taxon>
        <taxon>Vitrella</taxon>
    </lineage>
</organism>
<dbReference type="PANTHER" id="PTHR11808:SF15">
    <property type="entry name" value="CYSTATHIONINE GAMMA-LYASE"/>
    <property type="match status" value="1"/>
</dbReference>
<feature type="modified residue" description="N6-(pyridoxal phosphate)lysine" evidence="8">
    <location>
        <position position="244"/>
    </location>
</feature>
<dbReference type="PROSITE" id="PS00868">
    <property type="entry name" value="CYS_MET_METAB_PP"/>
    <property type="match status" value="1"/>
</dbReference>
<dbReference type="PANTHER" id="PTHR11808">
    <property type="entry name" value="TRANS-SULFURATION ENZYME FAMILY MEMBER"/>
    <property type="match status" value="1"/>
</dbReference>
<protein>
    <recommendedName>
        <fullName evidence="4">cystathionine gamma-lyase</fullName>
        <ecNumber evidence="4">4.4.1.1</ecNumber>
    </recommendedName>
    <alternativeName>
        <fullName evidence="7">Gamma-cystathionase</fullName>
    </alternativeName>
</protein>
<dbReference type="SUPFAM" id="SSF53383">
    <property type="entry name" value="PLP-dependent transferases"/>
    <property type="match status" value="1"/>
</dbReference>
<evidence type="ECO:0000313" key="11">
    <source>
        <dbReference type="EMBL" id="CEM01525.1"/>
    </source>
</evidence>
<evidence type="ECO:0000256" key="5">
    <source>
        <dbReference type="ARBA" id="ARBA00022898"/>
    </source>
</evidence>
<dbReference type="InterPro" id="IPR015424">
    <property type="entry name" value="PyrdxlP-dep_Trfase"/>
</dbReference>
<comment type="cofactor">
    <cofactor evidence="1 9">
        <name>pyridoxal 5'-phosphate</name>
        <dbReference type="ChEBI" id="CHEBI:597326"/>
    </cofactor>
</comment>
<dbReference type="GO" id="GO:0019343">
    <property type="term" value="P:cysteine biosynthetic process via cystathionine"/>
    <property type="evidence" value="ECO:0007669"/>
    <property type="project" value="TreeGrafter"/>
</dbReference>
<accession>A0A0G4ESC2</accession>
<keyword evidence="12" id="KW-1185">Reference proteome</keyword>
<proteinExistence type="inferred from homology"/>
<evidence type="ECO:0000256" key="8">
    <source>
        <dbReference type="PIRSR" id="PIRSR001434-2"/>
    </source>
</evidence>
<evidence type="ECO:0000256" key="6">
    <source>
        <dbReference type="ARBA" id="ARBA00023192"/>
    </source>
</evidence>
<dbReference type="InterPro" id="IPR015421">
    <property type="entry name" value="PyrdxlP-dep_Trfase_major"/>
</dbReference>
<name>A0A0G4ESC2_VITBC</name>
<reference evidence="11 12" key="1">
    <citation type="submission" date="2014-11" db="EMBL/GenBank/DDBJ databases">
        <authorList>
            <person name="Zhu J."/>
            <person name="Qi W."/>
            <person name="Song R."/>
        </authorList>
    </citation>
    <scope>NUCLEOTIDE SEQUENCE [LARGE SCALE GENOMIC DNA]</scope>
</reference>
<dbReference type="OMA" id="YKQDGVG"/>
<keyword evidence="6" id="KW-0028">Amino-acid biosynthesis</keyword>
<keyword evidence="5 8" id="KW-0663">Pyridoxal phosphate</keyword>
<dbReference type="AlphaFoldDB" id="A0A0G4ESC2"/>
<dbReference type="Gene3D" id="3.90.1150.10">
    <property type="entry name" value="Aspartate Aminotransferase, domain 1"/>
    <property type="match status" value="1"/>
</dbReference>
<comment type="pathway">
    <text evidence="2">Amino-acid biosynthesis; L-cysteine biosynthesis; L-cysteine from L-homocysteine and L-serine: step 2/2.</text>
</comment>
<dbReference type="GO" id="GO:0019346">
    <property type="term" value="P:transsulfuration"/>
    <property type="evidence" value="ECO:0007669"/>
    <property type="project" value="InterPro"/>
</dbReference>
<dbReference type="GO" id="GO:0030170">
    <property type="term" value="F:pyridoxal phosphate binding"/>
    <property type="evidence" value="ECO:0007669"/>
    <property type="project" value="InterPro"/>
</dbReference>
<dbReference type="EMBL" id="CDMY01000305">
    <property type="protein sequence ID" value="CEM01525.1"/>
    <property type="molecule type" value="Genomic_DNA"/>
</dbReference>
<dbReference type="Proteomes" id="UP000041254">
    <property type="component" value="Unassembled WGS sequence"/>
</dbReference>
<dbReference type="FunFam" id="3.40.640.10:FF:000009">
    <property type="entry name" value="Cystathionine gamma-synthase homolog"/>
    <property type="match status" value="1"/>
</dbReference>
<dbReference type="GO" id="GO:0009086">
    <property type="term" value="P:methionine biosynthetic process"/>
    <property type="evidence" value="ECO:0007669"/>
    <property type="project" value="UniProtKB-ARBA"/>
</dbReference>
<evidence type="ECO:0000256" key="1">
    <source>
        <dbReference type="ARBA" id="ARBA00001933"/>
    </source>
</evidence>
<dbReference type="GO" id="GO:0004123">
    <property type="term" value="F:cystathionine gamma-lyase activity"/>
    <property type="evidence" value="ECO:0007669"/>
    <property type="project" value="TreeGrafter"/>
</dbReference>
<keyword evidence="6" id="KW-0198">Cysteine biosynthesis</keyword>
<dbReference type="InterPro" id="IPR054542">
    <property type="entry name" value="Cys_met_metab_PP"/>
</dbReference>
<comment type="similarity">
    <text evidence="3 9">Belongs to the trans-sulfuration enzymes family.</text>
</comment>
<dbReference type="InterPro" id="IPR000277">
    <property type="entry name" value="Cys/Met-Metab_PyrdxlP-dep_enz"/>
</dbReference>
<gene>
    <name evidence="11" type="ORF">Vbra_13155</name>
</gene>
<feature type="compositionally biased region" description="Low complexity" evidence="10">
    <location>
        <begin position="19"/>
        <end position="35"/>
    </location>
</feature>